<dbReference type="InterPro" id="IPR012341">
    <property type="entry name" value="6hp_glycosidase-like_sf"/>
</dbReference>
<evidence type="ECO:0000256" key="3">
    <source>
        <dbReference type="ARBA" id="ARBA00073174"/>
    </source>
</evidence>
<organism evidence="5 6">
    <name type="scientific">Povalibacter uvarum</name>
    <dbReference type="NCBI Taxonomy" id="732238"/>
    <lineage>
        <taxon>Bacteria</taxon>
        <taxon>Pseudomonadati</taxon>
        <taxon>Pseudomonadota</taxon>
        <taxon>Gammaproteobacteria</taxon>
        <taxon>Steroidobacterales</taxon>
        <taxon>Steroidobacteraceae</taxon>
        <taxon>Povalibacter</taxon>
    </lineage>
</organism>
<dbReference type="FunFam" id="1.50.10.10:FF:000003">
    <property type="entry name" value="Cytoplasmic trehalase"/>
    <property type="match status" value="1"/>
</dbReference>
<dbReference type="PROSITE" id="PS00927">
    <property type="entry name" value="TREHALASE_1"/>
    <property type="match status" value="1"/>
</dbReference>
<dbReference type="RefSeq" id="WP_184335289.1">
    <property type="nucleotide sequence ID" value="NZ_JACHHZ010000006.1"/>
</dbReference>
<keyword evidence="1 5" id="KW-0378">Hydrolase</keyword>
<dbReference type="Pfam" id="PF01204">
    <property type="entry name" value="Trehalase"/>
    <property type="match status" value="1"/>
</dbReference>
<dbReference type="EMBL" id="JACHHZ010000006">
    <property type="protein sequence ID" value="MBB6095902.1"/>
    <property type="molecule type" value="Genomic_DNA"/>
</dbReference>
<dbReference type="SUPFAM" id="SSF48208">
    <property type="entry name" value="Six-hairpin glycosidases"/>
    <property type="match status" value="1"/>
</dbReference>
<keyword evidence="2 5" id="KW-0326">Glycosidase</keyword>
<name>A0A841HVB4_9GAMM</name>
<dbReference type="InterPro" id="IPR001661">
    <property type="entry name" value="Glyco_hydro_37"/>
</dbReference>
<keyword evidence="4" id="KW-0732">Signal</keyword>
<dbReference type="PANTHER" id="PTHR23403">
    <property type="entry name" value="TREHALASE"/>
    <property type="match status" value="1"/>
</dbReference>
<evidence type="ECO:0000313" key="6">
    <source>
        <dbReference type="Proteomes" id="UP000588068"/>
    </source>
</evidence>
<proteinExistence type="predicted"/>
<dbReference type="InterPro" id="IPR008928">
    <property type="entry name" value="6-hairpin_glycosidase_sf"/>
</dbReference>
<keyword evidence="6" id="KW-1185">Reference proteome</keyword>
<dbReference type="NCBIfam" id="NF009774">
    <property type="entry name" value="PRK13271.1"/>
    <property type="match status" value="1"/>
</dbReference>
<evidence type="ECO:0000256" key="1">
    <source>
        <dbReference type="ARBA" id="ARBA00022801"/>
    </source>
</evidence>
<accession>A0A841HVB4</accession>
<feature type="chain" id="PRO_5032723451" description="Putative periplasmic trehalase" evidence="4">
    <location>
        <begin position="36"/>
        <end position="538"/>
    </location>
</feature>
<gene>
    <name evidence="5" type="ORF">HNQ60_004793</name>
</gene>
<dbReference type="PROSITE" id="PS00928">
    <property type="entry name" value="TREHALASE_2"/>
    <property type="match status" value="1"/>
</dbReference>
<dbReference type="GO" id="GO:0004555">
    <property type="term" value="F:alpha,alpha-trehalase activity"/>
    <property type="evidence" value="ECO:0007669"/>
    <property type="project" value="InterPro"/>
</dbReference>
<dbReference type="Proteomes" id="UP000588068">
    <property type="component" value="Unassembled WGS sequence"/>
</dbReference>
<dbReference type="PROSITE" id="PS51257">
    <property type="entry name" value="PROKAR_LIPOPROTEIN"/>
    <property type="match status" value="1"/>
</dbReference>
<reference evidence="5 6" key="1">
    <citation type="submission" date="2020-08" db="EMBL/GenBank/DDBJ databases">
        <title>Genomic Encyclopedia of Type Strains, Phase IV (KMG-IV): sequencing the most valuable type-strain genomes for metagenomic binning, comparative biology and taxonomic classification.</title>
        <authorList>
            <person name="Goeker M."/>
        </authorList>
    </citation>
    <scope>NUCLEOTIDE SEQUENCE [LARGE SCALE GENOMIC DNA]</scope>
    <source>
        <strain evidence="5 6">DSM 26723</strain>
    </source>
</reference>
<dbReference type="GO" id="GO:0005993">
    <property type="term" value="P:trehalose catabolic process"/>
    <property type="evidence" value="ECO:0007669"/>
    <property type="project" value="TreeGrafter"/>
</dbReference>
<evidence type="ECO:0000313" key="5">
    <source>
        <dbReference type="EMBL" id="MBB6095902.1"/>
    </source>
</evidence>
<protein>
    <recommendedName>
        <fullName evidence="3">Putative periplasmic trehalase</fullName>
    </recommendedName>
</protein>
<comment type="caution">
    <text evidence="5">The sequence shown here is derived from an EMBL/GenBank/DDBJ whole genome shotgun (WGS) entry which is preliminary data.</text>
</comment>
<dbReference type="PANTHER" id="PTHR23403:SF8">
    <property type="entry name" value="CYTOPLASMIC TREHALASE"/>
    <property type="match status" value="1"/>
</dbReference>
<evidence type="ECO:0000256" key="4">
    <source>
        <dbReference type="SAM" id="SignalP"/>
    </source>
</evidence>
<dbReference type="InterPro" id="IPR018232">
    <property type="entry name" value="Glyco_hydro_37_CS"/>
</dbReference>
<sequence length="538" mass="60075">MKLIPSRTDKSLARPRPPLFIVSCVLALLAACATAPQPKVPATPSQLYGELFEAVQTQRVFPDSKTFVDAVAKREPAEIVAAYRKERSTPGFDLHAFVKREFDLPVAAGAEYRSDPGENVTQHIDHLWSVLTRDPAVEIEYSSRLPLPQRYVVPGGRFNEMYYWDSYFTMLGLQASGRHDLVRSMCDNFALLIERYGHIPNGNRSYYLSRSQPPFFAAMVELLAAHEGDAAYARYRNALLLEYEFWMDGSERLNAGMPAHRRVVRMPDGSILNRYWDDRATPREESYAEDVATAQASRRPAEEVYRNLRAAAESGWDFSSRWFADGKTLATIRTVDLVPVDLNGLLYSLEQVLARAHADSPARAEEFRARAGDRQAAIHKYLWNSQVAAFTDYSWRENRAGAQVTAAAVAPLFFGIATDEQARGVATAVKGQLLAAHGVLTTTHATGQQWDAPNGWAPLQWMVIEGLRRYHNEPLANEIATRWVKQNLAVYKATGKLVEKYDVVTGGGAAGGGEYPLQDGFGWTNGVLRALLERYPAQ</sequence>
<dbReference type="AlphaFoldDB" id="A0A841HVB4"/>
<dbReference type="NCBIfam" id="NF009773">
    <property type="entry name" value="PRK13270.1"/>
    <property type="match status" value="1"/>
</dbReference>
<evidence type="ECO:0000256" key="2">
    <source>
        <dbReference type="ARBA" id="ARBA00023295"/>
    </source>
</evidence>
<dbReference type="PRINTS" id="PR00744">
    <property type="entry name" value="GLHYDRLASE37"/>
</dbReference>
<feature type="signal peptide" evidence="4">
    <location>
        <begin position="1"/>
        <end position="35"/>
    </location>
</feature>
<dbReference type="Gene3D" id="1.50.10.10">
    <property type="match status" value="1"/>
</dbReference>